<dbReference type="FunFam" id="3.40.30.10:FF:000044">
    <property type="entry name" value="Glutathione S-transferase GSTU6"/>
    <property type="match status" value="1"/>
</dbReference>
<dbReference type="CDD" id="cd03185">
    <property type="entry name" value="GST_C_Tau"/>
    <property type="match status" value="1"/>
</dbReference>
<proteinExistence type="inferred from homology"/>
<accession>A0AAD4IP88</accession>
<dbReference type="SUPFAM" id="SSF47616">
    <property type="entry name" value="GST C-terminal domain-like"/>
    <property type="match status" value="1"/>
</dbReference>
<evidence type="ECO:0000259" key="6">
    <source>
        <dbReference type="PROSITE" id="PS50404"/>
    </source>
</evidence>
<comment type="caution">
    <text evidence="8">The sequence shown here is derived from an EMBL/GenBank/DDBJ whole genome shotgun (WGS) entry which is preliminary data.</text>
</comment>
<keyword evidence="2" id="KW-0216">Detoxification</keyword>
<evidence type="ECO:0000256" key="2">
    <source>
        <dbReference type="ARBA" id="ARBA00022575"/>
    </source>
</evidence>
<evidence type="ECO:0000259" key="7">
    <source>
        <dbReference type="PROSITE" id="PS50405"/>
    </source>
</evidence>
<dbReference type="Proteomes" id="UP001190926">
    <property type="component" value="Unassembled WGS sequence"/>
</dbReference>
<organism evidence="8 9">
    <name type="scientific">Perilla frutescens var. hirtella</name>
    <name type="common">Perilla citriodora</name>
    <name type="synonym">Perilla setoyensis</name>
    <dbReference type="NCBI Taxonomy" id="608512"/>
    <lineage>
        <taxon>Eukaryota</taxon>
        <taxon>Viridiplantae</taxon>
        <taxon>Streptophyta</taxon>
        <taxon>Embryophyta</taxon>
        <taxon>Tracheophyta</taxon>
        <taxon>Spermatophyta</taxon>
        <taxon>Magnoliopsida</taxon>
        <taxon>eudicotyledons</taxon>
        <taxon>Gunneridae</taxon>
        <taxon>Pentapetalae</taxon>
        <taxon>asterids</taxon>
        <taxon>lamiids</taxon>
        <taxon>Lamiales</taxon>
        <taxon>Lamiaceae</taxon>
        <taxon>Nepetoideae</taxon>
        <taxon>Elsholtzieae</taxon>
        <taxon>Perilla</taxon>
    </lineage>
</organism>
<dbReference type="GO" id="GO:0004364">
    <property type="term" value="F:glutathione transferase activity"/>
    <property type="evidence" value="ECO:0007669"/>
    <property type="project" value="UniProtKB-EC"/>
</dbReference>
<dbReference type="AlphaFoldDB" id="A0AAD4IP88"/>
<feature type="domain" description="GST N-terminal" evidence="6">
    <location>
        <begin position="4"/>
        <end position="83"/>
    </location>
</feature>
<dbReference type="EC" id="2.5.1.18" evidence="1"/>
<dbReference type="InterPro" id="IPR004046">
    <property type="entry name" value="GST_C"/>
</dbReference>
<dbReference type="SUPFAM" id="SSF52833">
    <property type="entry name" value="Thioredoxin-like"/>
    <property type="match status" value="1"/>
</dbReference>
<dbReference type="SFLD" id="SFLDG01152">
    <property type="entry name" value="Main.3:_Omega-_and_Tau-like"/>
    <property type="match status" value="1"/>
</dbReference>
<dbReference type="InterPro" id="IPR036282">
    <property type="entry name" value="Glutathione-S-Trfase_C_sf"/>
</dbReference>
<evidence type="ECO:0000256" key="3">
    <source>
        <dbReference type="ARBA" id="ARBA00022679"/>
    </source>
</evidence>
<dbReference type="FunFam" id="1.20.1050.10:FF:000016">
    <property type="entry name" value="Glutathione S-transferase U9"/>
    <property type="match status" value="1"/>
</dbReference>
<dbReference type="CDD" id="cd03058">
    <property type="entry name" value="GST_N_Tau"/>
    <property type="match status" value="1"/>
</dbReference>
<dbReference type="PROSITE" id="PS50404">
    <property type="entry name" value="GST_NTER"/>
    <property type="match status" value="1"/>
</dbReference>
<name>A0AAD4IP88_PERFH</name>
<comment type="catalytic activity">
    <reaction evidence="5">
        <text>RX + glutathione = an S-substituted glutathione + a halide anion + H(+)</text>
        <dbReference type="Rhea" id="RHEA:16437"/>
        <dbReference type="ChEBI" id="CHEBI:15378"/>
        <dbReference type="ChEBI" id="CHEBI:16042"/>
        <dbReference type="ChEBI" id="CHEBI:17792"/>
        <dbReference type="ChEBI" id="CHEBI:57925"/>
        <dbReference type="ChEBI" id="CHEBI:90779"/>
        <dbReference type="EC" id="2.5.1.18"/>
    </reaction>
</comment>
<dbReference type="GO" id="GO:0005737">
    <property type="term" value="C:cytoplasm"/>
    <property type="evidence" value="ECO:0007669"/>
    <property type="project" value="TreeGrafter"/>
</dbReference>
<protein>
    <recommendedName>
        <fullName evidence="1">glutathione transferase</fullName>
        <ecNumber evidence="1">2.5.1.18</ecNumber>
    </recommendedName>
</protein>
<dbReference type="Gene3D" id="1.20.1050.10">
    <property type="match status" value="1"/>
</dbReference>
<dbReference type="Pfam" id="PF00043">
    <property type="entry name" value="GST_C"/>
    <property type="match status" value="1"/>
</dbReference>
<dbReference type="GO" id="GO:0009407">
    <property type="term" value="P:toxin catabolic process"/>
    <property type="evidence" value="ECO:0007669"/>
    <property type="project" value="UniProtKB-ARBA"/>
</dbReference>
<dbReference type="InterPro" id="IPR045074">
    <property type="entry name" value="GST_C_Tau"/>
</dbReference>
<comment type="similarity">
    <text evidence="4">Belongs to the GST superfamily. Tau family.</text>
</comment>
<evidence type="ECO:0000256" key="1">
    <source>
        <dbReference type="ARBA" id="ARBA00012452"/>
    </source>
</evidence>
<dbReference type="SFLD" id="SFLDG00358">
    <property type="entry name" value="Main_(cytGST)"/>
    <property type="match status" value="1"/>
</dbReference>
<dbReference type="Pfam" id="PF02798">
    <property type="entry name" value="GST_N"/>
    <property type="match status" value="1"/>
</dbReference>
<evidence type="ECO:0000313" key="9">
    <source>
        <dbReference type="Proteomes" id="UP001190926"/>
    </source>
</evidence>
<keyword evidence="9" id="KW-1185">Reference proteome</keyword>
<evidence type="ECO:0000256" key="5">
    <source>
        <dbReference type="ARBA" id="ARBA00047960"/>
    </source>
</evidence>
<dbReference type="InterPro" id="IPR045073">
    <property type="entry name" value="Omega/Tau-like"/>
</dbReference>
<keyword evidence="3" id="KW-0808">Transferase</keyword>
<feature type="domain" description="GST C-terminal" evidence="7">
    <location>
        <begin position="89"/>
        <end position="220"/>
    </location>
</feature>
<dbReference type="InterPro" id="IPR004045">
    <property type="entry name" value="Glutathione_S-Trfase_N"/>
</dbReference>
<dbReference type="PROSITE" id="PS50405">
    <property type="entry name" value="GST_CTER"/>
    <property type="match status" value="1"/>
</dbReference>
<reference evidence="8 9" key="1">
    <citation type="journal article" date="2021" name="Nat. Commun.">
        <title>Incipient diploidization of the medicinal plant Perilla within 10,000 years.</title>
        <authorList>
            <person name="Zhang Y."/>
            <person name="Shen Q."/>
            <person name="Leng L."/>
            <person name="Zhang D."/>
            <person name="Chen S."/>
            <person name="Shi Y."/>
            <person name="Ning Z."/>
            <person name="Chen S."/>
        </authorList>
    </citation>
    <scope>NUCLEOTIDE SEQUENCE [LARGE SCALE GENOMIC DNA]</scope>
    <source>
        <strain evidence="9">cv. PC099</strain>
    </source>
</reference>
<dbReference type="GO" id="GO:0006749">
    <property type="term" value="P:glutathione metabolic process"/>
    <property type="evidence" value="ECO:0007669"/>
    <property type="project" value="InterPro"/>
</dbReference>
<evidence type="ECO:0000313" key="8">
    <source>
        <dbReference type="EMBL" id="KAH6756371.1"/>
    </source>
</evidence>
<evidence type="ECO:0000256" key="4">
    <source>
        <dbReference type="ARBA" id="ARBA00025743"/>
    </source>
</evidence>
<gene>
    <name evidence="8" type="ORF">C2S53_002670</name>
</gene>
<dbReference type="InterPro" id="IPR040079">
    <property type="entry name" value="Glutathione_S-Trfase"/>
</dbReference>
<dbReference type="InterPro" id="IPR036249">
    <property type="entry name" value="Thioredoxin-like_sf"/>
</dbReference>
<dbReference type="Gene3D" id="3.40.30.10">
    <property type="entry name" value="Glutaredoxin"/>
    <property type="match status" value="1"/>
</dbReference>
<dbReference type="SFLD" id="SFLDS00019">
    <property type="entry name" value="Glutathione_Transferase_(cytos"/>
    <property type="match status" value="1"/>
</dbReference>
<dbReference type="EMBL" id="SDAM02029559">
    <property type="protein sequence ID" value="KAH6756371.1"/>
    <property type="molecule type" value="Genomic_DNA"/>
</dbReference>
<dbReference type="PANTHER" id="PTHR11260:SF615">
    <property type="entry name" value="GLUTATHIONE S-TRANSFERASE U17"/>
    <property type="match status" value="1"/>
</dbReference>
<sequence>MATSSVKLLGGRPSPFVNRVVMALEMKSVEYEVVEINPHDKPEVLIKINPVHQKVPVLIHDDRPVCESLLIVQYIDDAWTNGPSILPPDPYDRATARFWAAFIDDKLVPLLGQIRVAEGEEAKKLVFEKISEAFLLLEEAFINCSKGKAFFGGDDVGYLDIALGSFVGWVRVTEIMSGTKLLDETKTPRLVGWTERLYSDSLVKDVMLEPQTLLQLLKKFKAMSKAASD</sequence>
<dbReference type="PANTHER" id="PTHR11260">
    <property type="entry name" value="GLUTATHIONE S-TRANSFERASE, GST, SUPERFAMILY, GST DOMAIN CONTAINING"/>
    <property type="match status" value="1"/>
</dbReference>
<dbReference type="InterPro" id="IPR010987">
    <property type="entry name" value="Glutathione-S-Trfase_C-like"/>
</dbReference>